<proteinExistence type="predicted"/>
<gene>
    <name evidence="1" type="ORF">METZ01_LOCUS86876</name>
</gene>
<protein>
    <submittedName>
        <fullName evidence="1">Uncharacterized protein</fullName>
    </submittedName>
</protein>
<evidence type="ECO:0000313" key="1">
    <source>
        <dbReference type="EMBL" id="SVA34022.1"/>
    </source>
</evidence>
<organism evidence="1">
    <name type="scientific">marine metagenome</name>
    <dbReference type="NCBI Taxonomy" id="408172"/>
    <lineage>
        <taxon>unclassified sequences</taxon>
        <taxon>metagenomes</taxon>
        <taxon>ecological metagenomes</taxon>
    </lineage>
</organism>
<accession>A0A381V0X3</accession>
<feature type="non-terminal residue" evidence="1">
    <location>
        <position position="33"/>
    </location>
</feature>
<reference evidence="1" key="1">
    <citation type="submission" date="2018-05" db="EMBL/GenBank/DDBJ databases">
        <authorList>
            <person name="Lanie J.A."/>
            <person name="Ng W.-L."/>
            <person name="Kazmierczak K.M."/>
            <person name="Andrzejewski T.M."/>
            <person name="Davidsen T.M."/>
            <person name="Wayne K.J."/>
            <person name="Tettelin H."/>
            <person name="Glass J.I."/>
            <person name="Rusch D."/>
            <person name="Podicherti R."/>
            <person name="Tsui H.-C.T."/>
            <person name="Winkler M.E."/>
        </authorList>
    </citation>
    <scope>NUCLEOTIDE SEQUENCE</scope>
</reference>
<dbReference type="AlphaFoldDB" id="A0A381V0X3"/>
<sequence>MKKIRKFPLNDNTCGWIQTLEPRTKSIKELEGD</sequence>
<dbReference type="EMBL" id="UINC01007560">
    <property type="protein sequence ID" value="SVA34022.1"/>
    <property type="molecule type" value="Genomic_DNA"/>
</dbReference>
<name>A0A381V0X3_9ZZZZ</name>